<organism evidence="3 4">
    <name type="scientific">Pedobacter cryoconitis</name>
    <dbReference type="NCBI Taxonomy" id="188932"/>
    <lineage>
        <taxon>Bacteria</taxon>
        <taxon>Pseudomonadati</taxon>
        <taxon>Bacteroidota</taxon>
        <taxon>Sphingobacteriia</taxon>
        <taxon>Sphingobacteriales</taxon>
        <taxon>Sphingobacteriaceae</taxon>
        <taxon>Pedobacter</taxon>
    </lineage>
</organism>
<dbReference type="InterPro" id="IPR009739">
    <property type="entry name" value="LprI-like_N"/>
</dbReference>
<feature type="chain" id="PRO_5007280267" evidence="1">
    <location>
        <begin position="33"/>
        <end position="142"/>
    </location>
</feature>
<name>A0A127V9Y1_9SPHI</name>
<accession>A0A127V9Y1</accession>
<evidence type="ECO:0000259" key="2">
    <source>
        <dbReference type="Pfam" id="PF07007"/>
    </source>
</evidence>
<keyword evidence="1" id="KW-0732">Signal</keyword>
<dbReference type="KEGG" id="pcm:AY601_1082"/>
<keyword evidence="4" id="KW-1185">Reference proteome</keyword>
<dbReference type="AlphaFoldDB" id="A0A127V9Y1"/>
<protein>
    <submittedName>
        <fullName evidence="3">Putative periplasmic protein</fullName>
    </submittedName>
</protein>
<dbReference type="EMBL" id="CP014504">
    <property type="protein sequence ID" value="AMP98010.1"/>
    <property type="molecule type" value="Genomic_DNA"/>
</dbReference>
<evidence type="ECO:0000313" key="4">
    <source>
        <dbReference type="Proteomes" id="UP000071561"/>
    </source>
</evidence>
<dbReference type="Proteomes" id="UP000071561">
    <property type="component" value="Chromosome"/>
</dbReference>
<reference evidence="3 4" key="1">
    <citation type="submission" date="2016-03" db="EMBL/GenBank/DDBJ databases">
        <title>Complete genome sequence of Pedobacter cryoconitis PAMC 27485.</title>
        <authorList>
            <person name="Lee J."/>
            <person name="Kim O.-S."/>
        </authorList>
    </citation>
    <scope>NUCLEOTIDE SEQUENCE [LARGE SCALE GENOMIC DNA]</scope>
    <source>
        <strain evidence="3 4">PAMC 27485</strain>
    </source>
</reference>
<evidence type="ECO:0000313" key="3">
    <source>
        <dbReference type="EMBL" id="AMP98010.1"/>
    </source>
</evidence>
<feature type="signal peptide" evidence="1">
    <location>
        <begin position="1"/>
        <end position="32"/>
    </location>
</feature>
<dbReference type="PATRIC" id="fig|188932.3.peg.1117"/>
<evidence type="ECO:0000256" key="1">
    <source>
        <dbReference type="SAM" id="SignalP"/>
    </source>
</evidence>
<gene>
    <name evidence="3" type="ORF">AY601_1082</name>
</gene>
<proteinExistence type="predicted"/>
<dbReference type="Gene3D" id="1.20.1270.180">
    <property type="match status" value="1"/>
</dbReference>
<feature type="domain" description="Lysozyme inhibitor LprI-like N-terminal" evidence="2">
    <location>
        <begin position="29"/>
        <end position="122"/>
    </location>
</feature>
<dbReference type="RefSeq" id="WP_084359506.1">
    <property type="nucleotide sequence ID" value="NZ_CP014504.1"/>
</dbReference>
<dbReference type="Pfam" id="PF07007">
    <property type="entry name" value="LprI"/>
    <property type="match status" value="1"/>
</dbReference>
<sequence precursor="true">MKKQSGLKNFKSIVIASSIVLCMALMTNNSYGQTQTAMNSTAASSYKKADNELNTIYQKILKEYAAKTQFIKNIKAAQLLWIKLRNADLAARYPEMGKYGSAEAMCRAGYLEALTRDRIKVLKVWLDGIPEGDVCNGSVKNQ</sequence>